<accession>A0ABT8MSP9</accession>
<evidence type="ECO:0000256" key="3">
    <source>
        <dbReference type="ARBA" id="ARBA00022763"/>
    </source>
</evidence>
<keyword evidence="1 6" id="KW-0540">Nuclease</keyword>
<organism evidence="7 8">
    <name type="scientific">Planococcus liqunii</name>
    <dbReference type="NCBI Taxonomy" id="3058394"/>
    <lineage>
        <taxon>Bacteria</taxon>
        <taxon>Bacillati</taxon>
        <taxon>Bacillota</taxon>
        <taxon>Bacilli</taxon>
        <taxon>Bacillales</taxon>
        <taxon>Caryophanaceae</taxon>
        <taxon>Planococcus</taxon>
    </lineage>
</organism>
<dbReference type="PIRSF" id="PIRSF018267">
    <property type="entry name" value="VSR_endonuc"/>
    <property type="match status" value="1"/>
</dbReference>
<keyword evidence="3 6" id="KW-0227">DNA damage</keyword>
<evidence type="ECO:0000256" key="5">
    <source>
        <dbReference type="ARBA" id="ARBA00023204"/>
    </source>
</evidence>
<comment type="caution">
    <text evidence="7">The sequence shown here is derived from an EMBL/GenBank/DDBJ whole genome shotgun (WGS) entry which is preliminary data.</text>
</comment>
<evidence type="ECO:0000256" key="1">
    <source>
        <dbReference type="ARBA" id="ARBA00022722"/>
    </source>
</evidence>
<dbReference type="RefSeq" id="WP_301726447.1">
    <property type="nucleotide sequence ID" value="NZ_JAUJWW010000004.1"/>
</dbReference>
<dbReference type="Proteomes" id="UP001172054">
    <property type="component" value="Unassembled WGS sequence"/>
</dbReference>
<protein>
    <recommendedName>
        <fullName evidence="6">Very short patch repair endonuclease</fullName>
        <ecNumber evidence="6">3.1.-.-</ecNumber>
    </recommendedName>
</protein>
<dbReference type="Pfam" id="PF03852">
    <property type="entry name" value="Vsr"/>
    <property type="match status" value="1"/>
</dbReference>
<sequence>MADNMSKEHRRKTMQSIRSQSNLENLFTKSLWKRGLRFRKNVKNLKGKPDIAIQKYKIVIFIDSCFWHACPIHFIRPKSNLEYWDKKIHRNQERDKEITQYYVENGWHLRRIWEHEIKNNLESTVDETLAFINNARNSKSANTDSLKKTT</sequence>
<keyword evidence="5 6" id="KW-0234">DNA repair</keyword>
<comment type="function">
    <text evidence="6">May nick specific sequences that contain T:G mispairs resulting from m5C-deamination.</text>
</comment>
<evidence type="ECO:0000313" key="8">
    <source>
        <dbReference type="Proteomes" id="UP001172054"/>
    </source>
</evidence>
<keyword evidence="8" id="KW-1185">Reference proteome</keyword>
<dbReference type="SUPFAM" id="SSF52980">
    <property type="entry name" value="Restriction endonuclease-like"/>
    <property type="match status" value="1"/>
</dbReference>
<dbReference type="InterPro" id="IPR004603">
    <property type="entry name" value="DNA_mismatch_endonuc_vsr"/>
</dbReference>
<keyword evidence="4 6" id="KW-0378">Hydrolase</keyword>
<dbReference type="GO" id="GO:0004519">
    <property type="term" value="F:endonuclease activity"/>
    <property type="evidence" value="ECO:0007669"/>
    <property type="project" value="UniProtKB-KW"/>
</dbReference>
<dbReference type="EMBL" id="JAUJWW010000004">
    <property type="protein sequence ID" value="MDN7227874.1"/>
    <property type="molecule type" value="Genomic_DNA"/>
</dbReference>
<dbReference type="NCBIfam" id="TIGR00632">
    <property type="entry name" value="vsr"/>
    <property type="match status" value="1"/>
</dbReference>
<dbReference type="Gene3D" id="3.40.960.10">
    <property type="entry name" value="VSR Endonuclease"/>
    <property type="match status" value="1"/>
</dbReference>
<proteinExistence type="inferred from homology"/>
<dbReference type="EC" id="3.1.-.-" evidence="6"/>
<comment type="similarity">
    <text evidence="6">Belongs to the vsr family.</text>
</comment>
<evidence type="ECO:0000256" key="6">
    <source>
        <dbReference type="PIRNR" id="PIRNR018267"/>
    </source>
</evidence>
<evidence type="ECO:0000256" key="4">
    <source>
        <dbReference type="ARBA" id="ARBA00022801"/>
    </source>
</evidence>
<evidence type="ECO:0000313" key="7">
    <source>
        <dbReference type="EMBL" id="MDN7227874.1"/>
    </source>
</evidence>
<keyword evidence="2 6" id="KW-0255">Endonuclease</keyword>
<dbReference type="InterPro" id="IPR011335">
    <property type="entry name" value="Restrct_endonuc-II-like"/>
</dbReference>
<gene>
    <name evidence="7" type="ORF">QWY15_11245</name>
</gene>
<evidence type="ECO:0000256" key="2">
    <source>
        <dbReference type="ARBA" id="ARBA00022759"/>
    </source>
</evidence>
<name>A0ABT8MSP9_9BACL</name>
<reference evidence="7 8" key="1">
    <citation type="submission" date="2023-06" db="EMBL/GenBank/DDBJ databases">
        <title>Novel species in genus Planococcus.</title>
        <authorList>
            <person name="Ning S."/>
        </authorList>
    </citation>
    <scope>NUCLEOTIDE SEQUENCE [LARGE SCALE GENOMIC DNA]</scope>
    <source>
        <strain evidence="7 8">N064</strain>
    </source>
</reference>
<dbReference type="CDD" id="cd00221">
    <property type="entry name" value="Vsr"/>
    <property type="match status" value="1"/>
</dbReference>